<dbReference type="InterPro" id="IPR036397">
    <property type="entry name" value="RNaseH_sf"/>
</dbReference>
<dbReference type="EMBL" id="BKCJ010082678">
    <property type="protein sequence ID" value="GEW96683.1"/>
    <property type="molecule type" value="Genomic_DNA"/>
</dbReference>
<dbReference type="GO" id="GO:0003676">
    <property type="term" value="F:nucleic acid binding"/>
    <property type="evidence" value="ECO:0007669"/>
    <property type="project" value="InterPro"/>
</dbReference>
<reference evidence="1" key="1">
    <citation type="journal article" date="2019" name="Sci. Rep.">
        <title>Draft genome of Tanacetum cinerariifolium, the natural source of mosquito coil.</title>
        <authorList>
            <person name="Yamashiro T."/>
            <person name="Shiraishi A."/>
            <person name="Satake H."/>
            <person name="Nakayama K."/>
        </authorList>
    </citation>
    <scope>NUCLEOTIDE SEQUENCE</scope>
</reference>
<dbReference type="PANTHER" id="PTHR42648:SF18">
    <property type="entry name" value="RETROTRANSPOSON, UNCLASSIFIED-LIKE PROTEIN"/>
    <property type="match status" value="1"/>
</dbReference>
<dbReference type="AlphaFoldDB" id="A0A699GYV3"/>
<dbReference type="PANTHER" id="PTHR42648">
    <property type="entry name" value="TRANSPOSASE, PUTATIVE-RELATED"/>
    <property type="match status" value="1"/>
</dbReference>
<comment type="caution">
    <text evidence="1">The sequence shown here is derived from an EMBL/GenBank/DDBJ whole genome shotgun (WGS) entry which is preliminary data.</text>
</comment>
<dbReference type="CDD" id="cd09272">
    <property type="entry name" value="RNase_HI_RT_Ty1"/>
    <property type="match status" value="1"/>
</dbReference>
<dbReference type="SUPFAM" id="SSF53098">
    <property type="entry name" value="Ribonuclease H-like"/>
    <property type="match status" value="1"/>
</dbReference>
<dbReference type="InterPro" id="IPR012337">
    <property type="entry name" value="RNaseH-like_sf"/>
</dbReference>
<dbReference type="InterPro" id="IPR039537">
    <property type="entry name" value="Retrotran_Ty1/copia-like"/>
</dbReference>
<organism evidence="1">
    <name type="scientific">Tanacetum cinerariifolium</name>
    <name type="common">Dalmatian daisy</name>
    <name type="synonym">Chrysanthemum cinerariifolium</name>
    <dbReference type="NCBI Taxonomy" id="118510"/>
    <lineage>
        <taxon>Eukaryota</taxon>
        <taxon>Viridiplantae</taxon>
        <taxon>Streptophyta</taxon>
        <taxon>Embryophyta</taxon>
        <taxon>Tracheophyta</taxon>
        <taxon>Spermatophyta</taxon>
        <taxon>Magnoliopsida</taxon>
        <taxon>eudicotyledons</taxon>
        <taxon>Gunneridae</taxon>
        <taxon>Pentapetalae</taxon>
        <taxon>asterids</taxon>
        <taxon>campanulids</taxon>
        <taxon>Asterales</taxon>
        <taxon>Asteraceae</taxon>
        <taxon>Asteroideae</taxon>
        <taxon>Anthemideae</taxon>
        <taxon>Anthemidinae</taxon>
        <taxon>Tanacetum</taxon>
    </lineage>
</organism>
<evidence type="ECO:0000313" key="1">
    <source>
        <dbReference type="EMBL" id="GEW96683.1"/>
    </source>
</evidence>
<name>A0A699GYV3_TANCI</name>
<dbReference type="Gene3D" id="3.30.420.10">
    <property type="entry name" value="Ribonuclease H-like superfamily/Ribonuclease H"/>
    <property type="match status" value="1"/>
</dbReference>
<protein>
    <submittedName>
        <fullName evidence="1">Retrotransposon protein, putative, unclassified</fullName>
    </submittedName>
</protein>
<accession>A0A699GYV3</accession>
<feature type="non-terminal residue" evidence="1">
    <location>
        <position position="1"/>
    </location>
</feature>
<gene>
    <name evidence="1" type="ORF">Tci_268659</name>
</gene>
<sequence length="219" mass="25486">EIAFASPICLMARASSMKARNDLVAGLLKFKYHKEHLCPSCEQEKSKRASHPPKPVPNSRQRLHLLHMDLCGPIRIASINGKRYILVIIDDYSRYTWIHFLRSKDEAPEVIIKFLKRITLTDYGFHFDKIPIYYDSKSAIAISCNPVQHSKTKHIAVRYHFNKEHVEKGSIELYFVKTDYQLADIFTKPLPADRFNYLVRRLGMRSLSPQELERLAKSQ</sequence>
<proteinExistence type="predicted"/>